<dbReference type="Gene3D" id="2.60.40.1180">
    <property type="entry name" value="Golgi alpha-mannosidase II"/>
    <property type="match status" value="1"/>
</dbReference>
<sequence>MKNMIHYCSQTSTFSLHNCKVSYIMEVIEETYLIHRYWGKRLSSYHFSNRPILKKRTFAAAPDNEKLEVSPEFLPFELPVAHQGDFRNPAVQIEHKNSERITRFHYQRYEIINKAIDLDDLPHARDTEELAQTLIIYLFDPIAQIELALSYTIFENSPVIVRSTKVNNQSEKSIKLTKLFSASVDTSYDDQLVTTFYGTHQKEYQLNRSAIQHGLFKIGSSRGASGPQYPPYLALSKEATENKGDVHAMTLIYSGNHEVLLERDQYNHLRLQIGLNSETFSWQLNPGDSFQSPQALLSHSDQGFNGCSQSFHHFFADHLIPPIWKNQVRPLLINSWEMTYYDVNETLIKQLIDAADELGFETVVLDDGWYSQRNSSKTSLGDWVIDHEKFPKGIQPLVAYAKKKNIGFGLWFEPEMVSPETTLIQQHPEWVMRSSNYQPLLGRSQYVLDLTNREVQRFIIDTVSQAIDTLDVSYIKWDMNRHMTDPFSQLHSFEASEYSHRYILGLYRIMNELTTTYPNVLFENCSSGGGRLDPGMLYYFPQTWISDNTDGKDRQQIQYGASYLFPISAMTGHVSDVPNHQTNRTISFETRAALASSTNMGYEMNITDLSPKKKEIIRDHLQEYKEERKLITQGNFYRLLSPFSSNYCAWMFTDKGMEQAIVYVFRNQYEVYELSLLIKIPFLKEDCLYKDSVTEQVYSGSELANCGLALENSKDDFIVHKIKLVQIEKEL</sequence>
<feature type="domain" description="Glycosyl hydrolase family 36 N-terminal" evidence="8">
    <location>
        <begin position="32"/>
        <end position="285"/>
    </location>
</feature>
<dbReference type="PANTHER" id="PTHR43053">
    <property type="entry name" value="GLYCOSIDASE FAMILY 31"/>
    <property type="match status" value="1"/>
</dbReference>
<evidence type="ECO:0000256" key="4">
    <source>
        <dbReference type="ARBA" id="ARBA00022801"/>
    </source>
</evidence>
<accession>A0ABV0EST7</accession>
<dbReference type="PANTHER" id="PTHR43053:SF3">
    <property type="entry name" value="ALPHA-GALACTOSIDASE C-RELATED"/>
    <property type="match status" value="1"/>
</dbReference>
<comment type="caution">
    <text evidence="9">The sequence shown here is derived from an EMBL/GenBank/DDBJ whole genome shotgun (WGS) entry which is preliminary data.</text>
</comment>
<dbReference type="Proteomes" id="UP000664357">
    <property type="component" value="Unassembled WGS sequence"/>
</dbReference>
<dbReference type="InterPro" id="IPR013780">
    <property type="entry name" value="Glyco_hydro_b"/>
</dbReference>
<dbReference type="Pfam" id="PF02065">
    <property type="entry name" value="Melibiase"/>
    <property type="match status" value="1"/>
</dbReference>
<protein>
    <recommendedName>
        <fullName evidence="3 6">Alpha-galactosidase</fullName>
        <ecNumber evidence="3 6">3.2.1.22</ecNumber>
    </recommendedName>
</protein>
<dbReference type="PROSITE" id="PS00512">
    <property type="entry name" value="ALPHA_GALACTOSIDASE"/>
    <property type="match status" value="1"/>
</dbReference>
<dbReference type="Gene3D" id="2.70.98.60">
    <property type="entry name" value="alpha-galactosidase from lactobacil brevis"/>
    <property type="match status" value="1"/>
</dbReference>
<evidence type="ECO:0000256" key="2">
    <source>
        <dbReference type="ARBA" id="ARBA00006202"/>
    </source>
</evidence>
<evidence type="ECO:0000313" key="10">
    <source>
        <dbReference type="Proteomes" id="UP000664357"/>
    </source>
</evidence>
<reference evidence="9 10" key="1">
    <citation type="submission" date="2024-02" db="EMBL/GenBank/DDBJ databases">
        <title>The Genome Sequence of Enterococcus sp. DIV0159.</title>
        <authorList>
            <person name="Earl A."/>
            <person name="Manson A."/>
            <person name="Gilmore M."/>
            <person name="Sanders J."/>
            <person name="Shea T."/>
            <person name="Howe W."/>
            <person name="Livny J."/>
            <person name="Cuomo C."/>
            <person name="Neafsey D."/>
            <person name="Birren B."/>
        </authorList>
    </citation>
    <scope>NUCLEOTIDE SEQUENCE [LARGE SCALE GENOMIC DNA]</scope>
    <source>
        <strain evidence="9 10">665A</strain>
    </source>
</reference>
<evidence type="ECO:0000256" key="6">
    <source>
        <dbReference type="PIRNR" id="PIRNR005536"/>
    </source>
</evidence>
<comment type="catalytic activity">
    <reaction evidence="1 6">
        <text>Hydrolysis of terminal, non-reducing alpha-D-galactose residues in alpha-D-galactosides, including galactose oligosaccharides, galactomannans and galactolipids.</text>
        <dbReference type="EC" id="3.2.1.22"/>
    </reaction>
</comment>
<evidence type="ECO:0000256" key="5">
    <source>
        <dbReference type="ARBA" id="ARBA00023295"/>
    </source>
</evidence>
<dbReference type="Pfam" id="PF16874">
    <property type="entry name" value="Glyco_hydro_36C"/>
    <property type="match status" value="1"/>
</dbReference>
<dbReference type="PRINTS" id="PR00743">
    <property type="entry name" value="GLHYDRLASE36"/>
</dbReference>
<dbReference type="InterPro" id="IPR013785">
    <property type="entry name" value="Aldolase_TIM"/>
</dbReference>
<dbReference type="PIRSF" id="PIRSF005536">
    <property type="entry name" value="Agal"/>
    <property type="match status" value="1"/>
</dbReference>
<dbReference type="InterPro" id="IPR002252">
    <property type="entry name" value="Glyco_hydro_36"/>
</dbReference>
<evidence type="ECO:0000259" key="8">
    <source>
        <dbReference type="Pfam" id="PF16875"/>
    </source>
</evidence>
<evidence type="ECO:0000256" key="1">
    <source>
        <dbReference type="ARBA" id="ARBA00001255"/>
    </source>
</evidence>
<evidence type="ECO:0000313" key="9">
    <source>
        <dbReference type="EMBL" id="MEO1771596.1"/>
    </source>
</evidence>
<dbReference type="Pfam" id="PF16875">
    <property type="entry name" value="Glyco_hydro_36N"/>
    <property type="match status" value="1"/>
</dbReference>
<evidence type="ECO:0000256" key="3">
    <source>
        <dbReference type="ARBA" id="ARBA00012755"/>
    </source>
</evidence>
<keyword evidence="5 6" id="KW-0326">Glycosidase</keyword>
<dbReference type="EC" id="3.2.1.22" evidence="3 6"/>
<keyword evidence="10" id="KW-1185">Reference proteome</keyword>
<feature type="domain" description="Glycosyl hydrolase family 36 C-terminal" evidence="7">
    <location>
        <begin position="648"/>
        <end position="717"/>
    </location>
</feature>
<dbReference type="CDD" id="cd14791">
    <property type="entry name" value="GH36"/>
    <property type="match status" value="1"/>
</dbReference>
<organism evidence="9 10">
    <name type="scientific">Candidatus Enterococcus ferrettii</name>
    <dbReference type="NCBI Taxonomy" id="2815324"/>
    <lineage>
        <taxon>Bacteria</taxon>
        <taxon>Bacillati</taxon>
        <taxon>Bacillota</taxon>
        <taxon>Bacilli</taxon>
        <taxon>Lactobacillales</taxon>
        <taxon>Enterococcaceae</taxon>
        <taxon>Enterococcus</taxon>
    </lineage>
</organism>
<comment type="similarity">
    <text evidence="2">Belongs to the glycosyl hydrolase 36 family.</text>
</comment>
<name>A0ABV0EST7_9ENTE</name>
<dbReference type="InterPro" id="IPR017853">
    <property type="entry name" value="GH"/>
</dbReference>
<dbReference type="InterPro" id="IPR000111">
    <property type="entry name" value="Glyco_hydro_27/36_CS"/>
</dbReference>
<dbReference type="InterPro" id="IPR038417">
    <property type="entry name" value="Alpga-gal_N_sf"/>
</dbReference>
<evidence type="ECO:0000259" key="7">
    <source>
        <dbReference type="Pfam" id="PF16874"/>
    </source>
</evidence>
<dbReference type="Gene3D" id="3.20.20.70">
    <property type="entry name" value="Aldolase class I"/>
    <property type="match status" value="1"/>
</dbReference>
<keyword evidence="4 6" id="KW-0378">Hydrolase</keyword>
<dbReference type="InterPro" id="IPR031704">
    <property type="entry name" value="Glyco_hydro_36_N"/>
</dbReference>
<proteinExistence type="inferred from homology"/>
<dbReference type="EMBL" id="JAFREL020000003">
    <property type="protein sequence ID" value="MEO1771596.1"/>
    <property type="molecule type" value="Genomic_DNA"/>
</dbReference>
<dbReference type="InterPro" id="IPR031705">
    <property type="entry name" value="Glyco_hydro_36_C"/>
</dbReference>
<dbReference type="InterPro" id="IPR050985">
    <property type="entry name" value="Alpha-glycosidase_related"/>
</dbReference>
<gene>
    <name evidence="9" type="ORF">JZO67_003577</name>
</gene>
<dbReference type="SUPFAM" id="SSF51445">
    <property type="entry name" value="(Trans)glycosidases"/>
    <property type="match status" value="1"/>
</dbReference>